<reference evidence="9" key="1">
    <citation type="submission" date="2016-11" db="EMBL/GenBank/DDBJ databases">
        <authorList>
            <person name="Varghese N."/>
            <person name="Submissions S."/>
        </authorList>
    </citation>
    <scope>NUCLEOTIDE SEQUENCE [LARGE SCALE GENOMIC DNA]</scope>
    <source>
        <strain evidence="9">DSM 29327</strain>
    </source>
</reference>
<evidence type="ECO:0000313" key="9">
    <source>
        <dbReference type="Proteomes" id="UP000184191"/>
    </source>
</evidence>
<dbReference type="GO" id="GO:0019305">
    <property type="term" value="P:dTDP-rhamnose biosynthetic process"/>
    <property type="evidence" value="ECO:0007669"/>
    <property type="project" value="UniProtKB-UniPathway"/>
</dbReference>
<dbReference type="STRING" id="1054996.SAMN05444414_108120"/>
<dbReference type="Gene3D" id="3.40.50.720">
    <property type="entry name" value="NAD(P)-binding Rossmann-like Domain"/>
    <property type="match status" value="1"/>
</dbReference>
<dbReference type="InterPro" id="IPR005913">
    <property type="entry name" value="dTDP_dehydrorham_reduct"/>
</dbReference>
<proteinExistence type="inferred from homology"/>
<evidence type="ECO:0000256" key="5">
    <source>
        <dbReference type="ARBA" id="ARBA00048200"/>
    </source>
</evidence>
<dbReference type="AlphaFoldDB" id="A0A1M6Z1J2"/>
<dbReference type="EMBL" id="FRBN01000008">
    <property type="protein sequence ID" value="SHL24225.1"/>
    <property type="molecule type" value="Genomic_DNA"/>
</dbReference>
<comment type="catalytic activity">
    <reaction evidence="5 6">
        <text>dTDP-beta-L-rhamnose + NADP(+) = dTDP-4-dehydro-beta-L-rhamnose + NADPH + H(+)</text>
        <dbReference type="Rhea" id="RHEA:21796"/>
        <dbReference type="ChEBI" id="CHEBI:15378"/>
        <dbReference type="ChEBI" id="CHEBI:57510"/>
        <dbReference type="ChEBI" id="CHEBI:57783"/>
        <dbReference type="ChEBI" id="CHEBI:58349"/>
        <dbReference type="ChEBI" id="CHEBI:62830"/>
        <dbReference type="EC" id="1.1.1.133"/>
    </reaction>
</comment>
<comment type="function">
    <text evidence="6">Catalyzes the reduction of dTDP-6-deoxy-L-lyxo-4-hexulose to yield dTDP-L-rhamnose.</text>
</comment>
<comment type="cofactor">
    <cofactor evidence="6">
        <name>Mg(2+)</name>
        <dbReference type="ChEBI" id="CHEBI:18420"/>
    </cofactor>
    <text evidence="6">Binds 1 Mg(2+) ion per monomer.</text>
</comment>
<dbReference type="SUPFAM" id="SSF51735">
    <property type="entry name" value="NAD(P)-binding Rossmann-fold domains"/>
    <property type="match status" value="1"/>
</dbReference>
<dbReference type="Pfam" id="PF04321">
    <property type="entry name" value="RmlD_sub_bind"/>
    <property type="match status" value="1"/>
</dbReference>
<dbReference type="InterPro" id="IPR029903">
    <property type="entry name" value="RmlD-like-bd"/>
</dbReference>
<dbReference type="InterPro" id="IPR036291">
    <property type="entry name" value="NAD(P)-bd_dom_sf"/>
</dbReference>
<dbReference type="GO" id="GO:0008831">
    <property type="term" value="F:dTDP-4-dehydrorhamnose reductase activity"/>
    <property type="evidence" value="ECO:0007669"/>
    <property type="project" value="UniProtKB-EC"/>
</dbReference>
<keyword evidence="6" id="KW-0560">Oxidoreductase</keyword>
<accession>A0A1M6Z1J2</accession>
<feature type="domain" description="RmlD-like substrate binding" evidence="7">
    <location>
        <begin position="2"/>
        <end position="277"/>
    </location>
</feature>
<dbReference type="PANTHER" id="PTHR10491:SF4">
    <property type="entry name" value="METHIONINE ADENOSYLTRANSFERASE 2 SUBUNIT BETA"/>
    <property type="match status" value="1"/>
</dbReference>
<evidence type="ECO:0000256" key="2">
    <source>
        <dbReference type="ARBA" id="ARBA00010944"/>
    </source>
</evidence>
<dbReference type="UniPathway" id="UPA00124"/>
<dbReference type="RefSeq" id="WP_073197525.1">
    <property type="nucleotide sequence ID" value="NZ_FRBN01000008.1"/>
</dbReference>
<dbReference type="OrthoDB" id="9803892at2"/>
<evidence type="ECO:0000256" key="1">
    <source>
        <dbReference type="ARBA" id="ARBA00004781"/>
    </source>
</evidence>
<sequence length="278" mass="29590">MILVFGQSGQIAIELALLGAGPCLSRAQADFENPGALAAAIAAHRPDAVINAAAYTAVDRAEEDEARAFQVNACAVEELAQTCAEAGIPLVHISTDYVFDGSGTTPWRVTDLTNPQNVYGRSKLAGENAVRAAGGPHAILRTSWVVSAHGNNFVKTMVRLGAERETLSVVADQIGAPTCARDIAAACLDIAQQLRMDPSKSGTYHYQARPFASWADVARAVFEQADLRCSVADIPSAQYPTPATRPLNSRLDCSATKHHLGIEMPDWRAGLKAILQEL</sequence>
<gene>
    <name evidence="8" type="ORF">SAMN05444414_108120</name>
</gene>
<dbReference type="CDD" id="cd05254">
    <property type="entry name" value="dTDP_HR_like_SDR_e"/>
    <property type="match status" value="1"/>
</dbReference>
<evidence type="ECO:0000259" key="7">
    <source>
        <dbReference type="Pfam" id="PF04321"/>
    </source>
</evidence>
<dbReference type="Proteomes" id="UP000184191">
    <property type="component" value="Unassembled WGS sequence"/>
</dbReference>
<keyword evidence="9" id="KW-1185">Reference proteome</keyword>
<name>A0A1M6Z1J2_9RHOB</name>
<evidence type="ECO:0000256" key="3">
    <source>
        <dbReference type="ARBA" id="ARBA00012929"/>
    </source>
</evidence>
<evidence type="ECO:0000256" key="6">
    <source>
        <dbReference type="RuleBase" id="RU364082"/>
    </source>
</evidence>
<organism evidence="8 9">
    <name type="scientific">Roseovarius marisflavi</name>
    <dbReference type="NCBI Taxonomy" id="1054996"/>
    <lineage>
        <taxon>Bacteria</taxon>
        <taxon>Pseudomonadati</taxon>
        <taxon>Pseudomonadota</taxon>
        <taxon>Alphaproteobacteria</taxon>
        <taxon>Rhodobacterales</taxon>
        <taxon>Roseobacteraceae</taxon>
        <taxon>Roseovarius</taxon>
    </lineage>
</organism>
<dbReference type="PANTHER" id="PTHR10491">
    <property type="entry name" value="DTDP-4-DEHYDRORHAMNOSE REDUCTASE"/>
    <property type="match status" value="1"/>
</dbReference>
<dbReference type="EC" id="1.1.1.133" evidence="3 6"/>
<evidence type="ECO:0000313" key="8">
    <source>
        <dbReference type="EMBL" id="SHL24225.1"/>
    </source>
</evidence>
<dbReference type="Gene3D" id="3.90.25.10">
    <property type="entry name" value="UDP-galactose 4-epimerase, domain 1"/>
    <property type="match status" value="1"/>
</dbReference>
<evidence type="ECO:0000256" key="4">
    <source>
        <dbReference type="ARBA" id="ARBA00017099"/>
    </source>
</evidence>
<keyword evidence="6" id="KW-0521">NADP</keyword>
<comment type="similarity">
    <text evidence="2 6">Belongs to the dTDP-4-dehydrorhamnose reductase family.</text>
</comment>
<protein>
    <recommendedName>
        <fullName evidence="4 6">dTDP-4-dehydrorhamnose reductase</fullName>
        <ecNumber evidence="3 6">1.1.1.133</ecNumber>
    </recommendedName>
</protein>
<dbReference type="NCBIfam" id="TIGR01214">
    <property type="entry name" value="rmlD"/>
    <property type="match status" value="1"/>
</dbReference>
<comment type="pathway">
    <text evidence="1 6">Carbohydrate biosynthesis; dTDP-L-rhamnose biosynthesis.</text>
</comment>